<evidence type="ECO:0000256" key="2">
    <source>
        <dbReference type="ARBA" id="ARBA00022737"/>
    </source>
</evidence>
<keyword evidence="2" id="KW-0677">Repeat</keyword>
<dbReference type="InterPro" id="IPR001611">
    <property type="entry name" value="Leu-rich_rpt"/>
</dbReference>
<sequence length="309" mass="34976">MSRRGRYSYIFSDCGNNFVGAVNHLTQFMQDATSDCSNIICKQTNVAFSVKAIVHVNRESHGMVVSGNFLLLKRYAMIHVIEADVPVLCQNTITDFPNLEVLNLIDINLWNIQTNAFQDVANLKQLSLAANNLNEIRKGSFNNLPSLEKLYLSANEISYIEDESFANLPQLKAIHLDRNKLTELKGDWFSKCPIIDTINLQFNVIETISSTALRGIKPNHVAPITISLNKNLIKEVDKLYMDTNNPIYLHLEGNYIILNDNSKLYLNKNKISCVSDDILENMQNTTKDLYLEGNPITCNCLKMIKEKIG</sequence>
<evidence type="ECO:0000256" key="1">
    <source>
        <dbReference type="ARBA" id="ARBA00022614"/>
    </source>
</evidence>
<dbReference type="InterPro" id="IPR003591">
    <property type="entry name" value="Leu-rich_rpt_typical-subtyp"/>
</dbReference>
<dbReference type="PANTHER" id="PTHR24366">
    <property type="entry name" value="IG(IMMUNOGLOBULIN) AND LRR(LEUCINE RICH REPEAT) DOMAINS"/>
    <property type="match status" value="1"/>
</dbReference>
<dbReference type="EMBL" id="JAPWTJ010000832">
    <property type="protein sequence ID" value="KAJ8975385.1"/>
    <property type="molecule type" value="Genomic_DNA"/>
</dbReference>
<keyword evidence="1" id="KW-0433">Leucine-rich repeat</keyword>
<name>A0ABQ9JB22_9CUCU</name>
<accession>A0ABQ9JB22</accession>
<dbReference type="PANTHER" id="PTHR24366:SF170">
    <property type="entry name" value="RE50361P"/>
    <property type="match status" value="1"/>
</dbReference>
<dbReference type="InterPro" id="IPR032675">
    <property type="entry name" value="LRR_dom_sf"/>
</dbReference>
<comment type="caution">
    <text evidence="3">The sequence shown here is derived from an EMBL/GenBank/DDBJ whole genome shotgun (WGS) entry which is preliminary data.</text>
</comment>
<proteinExistence type="predicted"/>
<dbReference type="Pfam" id="PF13855">
    <property type="entry name" value="LRR_8"/>
    <property type="match status" value="1"/>
</dbReference>
<evidence type="ECO:0000313" key="3">
    <source>
        <dbReference type="EMBL" id="KAJ8975385.1"/>
    </source>
</evidence>
<dbReference type="Gene3D" id="3.80.10.10">
    <property type="entry name" value="Ribonuclease Inhibitor"/>
    <property type="match status" value="2"/>
</dbReference>
<dbReference type="Proteomes" id="UP001162164">
    <property type="component" value="Unassembled WGS sequence"/>
</dbReference>
<organism evidence="3 4">
    <name type="scientific">Molorchus minor</name>
    <dbReference type="NCBI Taxonomy" id="1323400"/>
    <lineage>
        <taxon>Eukaryota</taxon>
        <taxon>Metazoa</taxon>
        <taxon>Ecdysozoa</taxon>
        <taxon>Arthropoda</taxon>
        <taxon>Hexapoda</taxon>
        <taxon>Insecta</taxon>
        <taxon>Pterygota</taxon>
        <taxon>Neoptera</taxon>
        <taxon>Endopterygota</taxon>
        <taxon>Coleoptera</taxon>
        <taxon>Polyphaga</taxon>
        <taxon>Cucujiformia</taxon>
        <taxon>Chrysomeloidea</taxon>
        <taxon>Cerambycidae</taxon>
        <taxon>Lamiinae</taxon>
        <taxon>Monochamini</taxon>
        <taxon>Molorchus</taxon>
    </lineage>
</organism>
<evidence type="ECO:0000313" key="4">
    <source>
        <dbReference type="Proteomes" id="UP001162164"/>
    </source>
</evidence>
<gene>
    <name evidence="3" type="ORF">NQ317_008600</name>
</gene>
<protein>
    <submittedName>
        <fullName evidence="3">Uncharacterized protein</fullName>
    </submittedName>
</protein>
<dbReference type="PROSITE" id="PS51450">
    <property type="entry name" value="LRR"/>
    <property type="match status" value="1"/>
</dbReference>
<reference evidence="3" key="1">
    <citation type="journal article" date="2023" name="Insect Mol. Biol.">
        <title>Genome sequencing provides insights into the evolution of gene families encoding plant cell wall-degrading enzymes in longhorned beetles.</title>
        <authorList>
            <person name="Shin N.R."/>
            <person name="Okamura Y."/>
            <person name="Kirsch R."/>
            <person name="Pauchet Y."/>
        </authorList>
    </citation>
    <scope>NUCLEOTIDE SEQUENCE</scope>
    <source>
        <strain evidence="3">MMC_N1</strain>
    </source>
</reference>
<dbReference type="SUPFAM" id="SSF52058">
    <property type="entry name" value="L domain-like"/>
    <property type="match status" value="1"/>
</dbReference>
<keyword evidence="4" id="KW-1185">Reference proteome</keyword>
<dbReference type="SMART" id="SM00369">
    <property type="entry name" value="LRR_TYP"/>
    <property type="match status" value="5"/>
</dbReference>